<reference evidence="1 2" key="1">
    <citation type="submission" date="2019-05" db="EMBL/GenBank/DDBJ databases">
        <title>Whole genome sequence analysis of broad host range Salmonella enterica bacteriophages.</title>
        <authorList>
            <person name="Bhandare S.G."/>
            <person name="Colavecchio A."/>
            <person name="Emond-Rheault J.-G."/>
            <person name="Hamel J."/>
            <person name="Kukavica-Ibrulj I."/>
            <person name="Boyle B."/>
            <person name="Levesque R.C."/>
            <person name="Goodridge L."/>
        </authorList>
    </citation>
    <scope>NUCLEOTIDE SEQUENCE [LARGE SCALE GENOMIC DNA]</scope>
</reference>
<protein>
    <submittedName>
        <fullName evidence="1">Uncharacterized protein</fullName>
    </submittedName>
</protein>
<dbReference type="RefSeq" id="YP_009848096.1">
    <property type="nucleotide sequence ID" value="NC_048781.1"/>
</dbReference>
<accession>A0A5J6T9K0</accession>
<name>A0A5J6T9K0_9CAUD</name>
<evidence type="ECO:0000313" key="1">
    <source>
        <dbReference type="EMBL" id="QFG07623.1"/>
    </source>
</evidence>
<sequence>MNDGGLTTDDFIGGLTSHNVGCRTDLCGNTAVLV</sequence>
<keyword evidence="2" id="KW-1185">Reference proteome</keyword>
<proteinExistence type="predicted"/>
<dbReference type="EMBL" id="MK947459">
    <property type="protein sequence ID" value="QFG07623.1"/>
    <property type="molecule type" value="Genomic_DNA"/>
</dbReference>
<organism evidence="1 2">
    <name type="scientific">Salmonella phage vB_SenS_SB13</name>
    <dbReference type="NCBI Taxonomy" id="2591135"/>
    <lineage>
        <taxon>Viruses</taxon>
        <taxon>Duplodnaviria</taxon>
        <taxon>Heunggongvirae</taxon>
        <taxon>Uroviricota</taxon>
        <taxon>Caudoviricetes</taxon>
        <taxon>Demerecviridae</taxon>
        <taxon>Markadamsvirinae</taxon>
        <taxon>Epseptimavirus</taxon>
        <taxon>Epseptimavirus SB13</taxon>
    </lineage>
</organism>
<evidence type="ECO:0000313" key="2">
    <source>
        <dbReference type="Proteomes" id="UP000327388"/>
    </source>
</evidence>
<dbReference type="KEGG" id="vg:55618514"/>
<dbReference type="Proteomes" id="UP000327388">
    <property type="component" value="Segment"/>
</dbReference>
<dbReference type="GeneID" id="55618514"/>